<feature type="transmembrane region" description="Helical" evidence="19">
    <location>
        <begin position="382"/>
        <end position="405"/>
    </location>
</feature>
<evidence type="ECO:0000313" key="22">
    <source>
        <dbReference type="EMBL" id="OCB90067.1"/>
    </source>
</evidence>
<evidence type="ECO:0000256" key="3">
    <source>
        <dbReference type="ARBA" id="ARBA00004343"/>
    </source>
</evidence>
<dbReference type="Pfam" id="PF01764">
    <property type="entry name" value="Lipase_3"/>
    <property type="match status" value="1"/>
</dbReference>
<feature type="chain" id="PRO_5040368963" description="triacylglycerol lipase" evidence="20">
    <location>
        <begin position="20"/>
        <end position="579"/>
    </location>
</feature>
<evidence type="ECO:0000256" key="6">
    <source>
        <dbReference type="ARBA" id="ARBA00013279"/>
    </source>
</evidence>
<evidence type="ECO:0000256" key="5">
    <source>
        <dbReference type="ARBA" id="ARBA00011137"/>
    </source>
</evidence>
<dbReference type="GO" id="GO:0034496">
    <property type="term" value="P:multivesicular body membrane disassembly"/>
    <property type="evidence" value="ECO:0007669"/>
    <property type="project" value="TreeGrafter"/>
</dbReference>
<evidence type="ECO:0000256" key="15">
    <source>
        <dbReference type="ARBA" id="ARBA00023136"/>
    </source>
</evidence>
<evidence type="ECO:0000256" key="14">
    <source>
        <dbReference type="ARBA" id="ARBA00023098"/>
    </source>
</evidence>
<name>A0A9Q5I2K6_SANBA</name>
<reference evidence="22" key="1">
    <citation type="submission" date="2016-06" db="EMBL/GenBank/DDBJ databases">
        <title>Draft Genome sequence of the fungus Inonotus baumii.</title>
        <authorList>
            <person name="Zhu H."/>
            <person name="Lin W."/>
        </authorList>
    </citation>
    <scope>NUCLEOTIDE SEQUENCE</scope>
    <source>
        <strain evidence="22">821</strain>
    </source>
</reference>
<dbReference type="PANTHER" id="PTHR47175:SF2">
    <property type="entry name" value="LIPASE ATG15-RELATED"/>
    <property type="match status" value="1"/>
</dbReference>
<comment type="similarity">
    <text evidence="4">Belongs to the AB hydrolase superfamily. Lipase family.</text>
</comment>
<evidence type="ECO:0000259" key="21">
    <source>
        <dbReference type="Pfam" id="PF01764"/>
    </source>
</evidence>
<feature type="signal peptide" evidence="20">
    <location>
        <begin position="1"/>
        <end position="19"/>
    </location>
</feature>
<gene>
    <name evidence="22" type="ORF">A7U60_g2731</name>
</gene>
<keyword evidence="11" id="KW-0735">Signal-anchor</keyword>
<dbReference type="InterPro" id="IPR050805">
    <property type="entry name" value="ATG15_Lipase"/>
</dbReference>
<dbReference type="GO" id="GO:0034727">
    <property type="term" value="P:piecemeal microautophagy of the nucleus"/>
    <property type="evidence" value="ECO:0007669"/>
    <property type="project" value="TreeGrafter"/>
</dbReference>
<evidence type="ECO:0000256" key="4">
    <source>
        <dbReference type="ARBA" id="ARBA00010701"/>
    </source>
</evidence>
<evidence type="ECO:0000256" key="2">
    <source>
        <dbReference type="ARBA" id="ARBA00004270"/>
    </source>
</evidence>
<dbReference type="OrthoDB" id="58570at2759"/>
<dbReference type="Gene3D" id="3.40.50.1820">
    <property type="entry name" value="alpha/beta hydrolase"/>
    <property type="match status" value="1"/>
</dbReference>
<dbReference type="EMBL" id="LNZH02000142">
    <property type="protein sequence ID" value="OCB90067.1"/>
    <property type="molecule type" value="Genomic_DNA"/>
</dbReference>
<evidence type="ECO:0000256" key="18">
    <source>
        <dbReference type="ARBA" id="ARBA00029828"/>
    </source>
</evidence>
<dbReference type="GO" id="GO:0004620">
    <property type="term" value="F:phospholipase activity"/>
    <property type="evidence" value="ECO:0007669"/>
    <property type="project" value="TreeGrafter"/>
</dbReference>
<evidence type="ECO:0000256" key="11">
    <source>
        <dbReference type="ARBA" id="ARBA00022968"/>
    </source>
</evidence>
<dbReference type="InterPro" id="IPR002921">
    <property type="entry name" value="Fungal_lipase-type"/>
</dbReference>
<evidence type="ECO:0000256" key="17">
    <source>
        <dbReference type="ARBA" id="ARBA00024663"/>
    </source>
</evidence>
<comment type="catalytic activity">
    <reaction evidence="1">
        <text>a triacylglycerol + H2O = a diacylglycerol + a fatty acid + H(+)</text>
        <dbReference type="Rhea" id="RHEA:12044"/>
        <dbReference type="ChEBI" id="CHEBI:15377"/>
        <dbReference type="ChEBI" id="CHEBI:15378"/>
        <dbReference type="ChEBI" id="CHEBI:17855"/>
        <dbReference type="ChEBI" id="CHEBI:18035"/>
        <dbReference type="ChEBI" id="CHEBI:28868"/>
        <dbReference type="EC" id="3.1.1.3"/>
    </reaction>
</comment>
<evidence type="ECO:0000256" key="19">
    <source>
        <dbReference type="SAM" id="Phobius"/>
    </source>
</evidence>
<organism evidence="22 23">
    <name type="scientific">Sanghuangporus baumii</name>
    <name type="common">Phellinus baumii</name>
    <dbReference type="NCBI Taxonomy" id="108892"/>
    <lineage>
        <taxon>Eukaryota</taxon>
        <taxon>Fungi</taxon>
        <taxon>Dikarya</taxon>
        <taxon>Basidiomycota</taxon>
        <taxon>Agaricomycotina</taxon>
        <taxon>Agaricomycetes</taxon>
        <taxon>Hymenochaetales</taxon>
        <taxon>Hymenochaetaceae</taxon>
        <taxon>Sanghuangporus</taxon>
    </lineage>
</organism>
<keyword evidence="23" id="KW-1185">Reference proteome</keyword>
<comment type="subunit">
    <text evidence="5">Binds to both phosphatidylinositol (PI) and phosphatidylinositol 3,5-bisphosphate (PIP2).</text>
</comment>
<comment type="caution">
    <text evidence="22">The sequence shown here is derived from an EMBL/GenBank/DDBJ whole genome shotgun (WGS) entry which is preliminary data.</text>
</comment>
<keyword evidence="16" id="KW-0325">Glycoprotein</keyword>
<evidence type="ECO:0000256" key="9">
    <source>
        <dbReference type="ARBA" id="ARBA00022801"/>
    </source>
</evidence>
<accession>A0A9Q5I2K6</accession>
<dbReference type="GO" id="GO:0005775">
    <property type="term" value="C:vacuolar lumen"/>
    <property type="evidence" value="ECO:0007669"/>
    <property type="project" value="TreeGrafter"/>
</dbReference>
<protein>
    <recommendedName>
        <fullName evidence="6">triacylglycerol lipase</fullName>
        <ecNumber evidence="6">3.1.1.3</ecNumber>
    </recommendedName>
    <alternativeName>
        <fullName evidence="18">Autophagy-related protein 15</fullName>
    </alternativeName>
</protein>
<dbReference type="PANTHER" id="PTHR47175">
    <property type="entry name" value="LIPASE ATG15-RELATED"/>
    <property type="match status" value="1"/>
</dbReference>
<dbReference type="Proteomes" id="UP000757232">
    <property type="component" value="Unassembled WGS sequence"/>
</dbReference>
<feature type="domain" description="Fungal lipase-type" evidence="21">
    <location>
        <begin position="416"/>
        <end position="443"/>
    </location>
</feature>
<dbReference type="AlphaFoldDB" id="A0A9Q5I2K6"/>
<feature type="transmembrane region" description="Helical" evidence="19">
    <location>
        <begin position="425"/>
        <end position="449"/>
    </location>
</feature>
<evidence type="ECO:0000256" key="20">
    <source>
        <dbReference type="SAM" id="SignalP"/>
    </source>
</evidence>
<evidence type="ECO:0000313" key="23">
    <source>
        <dbReference type="Proteomes" id="UP000757232"/>
    </source>
</evidence>
<evidence type="ECO:0000256" key="13">
    <source>
        <dbReference type="ARBA" id="ARBA00023006"/>
    </source>
</evidence>
<keyword evidence="10" id="KW-0442">Lipid degradation</keyword>
<dbReference type="GO" id="GO:0006660">
    <property type="term" value="P:phosphatidylserine catabolic process"/>
    <property type="evidence" value="ECO:0007669"/>
    <property type="project" value="TreeGrafter"/>
</dbReference>
<keyword evidence="15 19" id="KW-0472">Membrane</keyword>
<keyword evidence="8" id="KW-0967">Endosome</keyword>
<feature type="transmembrane region" description="Helical" evidence="19">
    <location>
        <begin position="278"/>
        <end position="297"/>
    </location>
</feature>
<dbReference type="SUPFAM" id="SSF53474">
    <property type="entry name" value="alpha/beta-Hydrolases"/>
    <property type="match status" value="1"/>
</dbReference>
<dbReference type="GO" id="GO:0032585">
    <property type="term" value="C:multivesicular body membrane"/>
    <property type="evidence" value="ECO:0007669"/>
    <property type="project" value="UniProtKB-SubCell"/>
</dbReference>
<evidence type="ECO:0000256" key="12">
    <source>
        <dbReference type="ARBA" id="ARBA00022989"/>
    </source>
</evidence>
<keyword evidence="7 19" id="KW-0812">Transmembrane</keyword>
<dbReference type="GO" id="GO:0046461">
    <property type="term" value="P:neutral lipid catabolic process"/>
    <property type="evidence" value="ECO:0007669"/>
    <property type="project" value="TreeGrafter"/>
</dbReference>
<evidence type="ECO:0000256" key="10">
    <source>
        <dbReference type="ARBA" id="ARBA00022963"/>
    </source>
</evidence>
<evidence type="ECO:0000256" key="8">
    <source>
        <dbReference type="ARBA" id="ARBA00022753"/>
    </source>
</evidence>
<sequence>MSGMLPSALVLYLFNWLSAFSSLNNLSNPQQETNELTFHLRHFHAHVGARVLFADVFPGLLVKGSTTSENAFTIKTRRRTTHKPRSHLDFLEARRRSMIHKENVPVLWNVEEVEAPDVEHRDSLLTIAKMTYDAYLEPTDKDWYDLGENWTDNHPFGWEPDADGFRGYVFALAQGVACNNHAVKNHPFGWEPDADGFRGYVFATEDNSTVVLSIKGTSASFLGGGGPTAKKDKLNGAQASLVFRRHLLNPNGLFSPDNKIICYLAAAARTLTGHGRKYATVIVVAGTAISIAYKMLLLRRVSSIRSTEDNSTVVLSIKGTSASFLGGGGPTAKKDKLNGAQAFLVFRRRLLNPNGLFSPPDNKIICYLAAAAHTSTGHGRKYATVIVVAGIAISIAYKMLLLRRVSSIRSNLYYNLTYLYPNSNIWITGHSLGGALASLLGVTFGAPAVTFESPGEKMASERLHLPQPPSTQHITHIYHTADPIAMGTCTGILSSCAIAGYALESRCHLGESIVYDTISNLSWASDVRTHTIKTVIERLLSVPWAPAIEQGREVPKPQREEDCIDCFKWEFQEPTNMTN</sequence>
<comment type="function">
    <text evidence="17">Lipase which is essential for lysis of subvacuolar cytoplasm to vacuole targeted bodies and intravacuolar autophagic bodies. Involved in the lysis of intravacuolar multivesicular body (MVB) vesicles. The intravacuolar membrane disintegration by ATG15 is critical to life span extension.</text>
</comment>
<dbReference type="InterPro" id="IPR029058">
    <property type="entry name" value="AB_hydrolase_fold"/>
</dbReference>
<dbReference type="GO" id="GO:0004806">
    <property type="term" value="F:triacylglycerol lipase activity"/>
    <property type="evidence" value="ECO:0007669"/>
    <property type="project" value="UniProtKB-EC"/>
</dbReference>
<keyword evidence="14" id="KW-0443">Lipid metabolism</keyword>
<keyword evidence="13" id="KW-0072">Autophagy</keyword>
<keyword evidence="20" id="KW-0732">Signal</keyword>
<evidence type="ECO:0000256" key="1">
    <source>
        <dbReference type="ARBA" id="ARBA00001024"/>
    </source>
</evidence>
<evidence type="ECO:0000256" key="16">
    <source>
        <dbReference type="ARBA" id="ARBA00023180"/>
    </source>
</evidence>
<comment type="subcellular location">
    <subcellularLocation>
        <location evidence="3">Endosome</location>
        <location evidence="3">Multivesicular body membrane</location>
        <topology evidence="3">Single-pass type II membrane protein</topology>
    </subcellularLocation>
    <subcellularLocation>
        <location evidence="2">Prevacuolar compartment membrane</location>
        <topology evidence="2">Single-pass type II membrane protein</topology>
    </subcellularLocation>
</comment>
<evidence type="ECO:0000256" key="7">
    <source>
        <dbReference type="ARBA" id="ARBA00022692"/>
    </source>
</evidence>
<proteinExistence type="inferred from homology"/>
<dbReference type="EC" id="3.1.1.3" evidence="6"/>
<keyword evidence="12 19" id="KW-1133">Transmembrane helix</keyword>
<keyword evidence="9" id="KW-0378">Hydrolase</keyword>